<dbReference type="AlphaFoldDB" id="A0A1S3H0U3"/>
<feature type="binding site" evidence="15">
    <location>
        <position position="245"/>
    </location>
    <ligand>
        <name>beta-D-galactose</name>
        <dbReference type="ChEBI" id="CHEBI:27667"/>
    </ligand>
</feature>
<dbReference type="NCBIfam" id="NF008277">
    <property type="entry name" value="PRK11055.1"/>
    <property type="match status" value="1"/>
</dbReference>
<dbReference type="InterPro" id="IPR018052">
    <property type="entry name" value="Ald1_epimerase_CS"/>
</dbReference>
<organism evidence="17 18">
    <name type="scientific">Lingula anatina</name>
    <name type="common">Brachiopod</name>
    <name type="synonym">Lingula unguis</name>
    <dbReference type="NCBI Taxonomy" id="7574"/>
    <lineage>
        <taxon>Eukaryota</taxon>
        <taxon>Metazoa</taxon>
        <taxon>Spiralia</taxon>
        <taxon>Lophotrochozoa</taxon>
        <taxon>Brachiopoda</taxon>
        <taxon>Linguliformea</taxon>
        <taxon>Lingulata</taxon>
        <taxon>Lingulida</taxon>
        <taxon>Linguloidea</taxon>
        <taxon>Lingulidae</taxon>
        <taxon>Lingula</taxon>
    </lineage>
</organism>
<keyword evidence="17" id="KW-1185">Reference proteome</keyword>
<dbReference type="PROSITE" id="PS00545">
    <property type="entry name" value="ALDOSE_1_EPIMERASE"/>
    <property type="match status" value="1"/>
</dbReference>
<feature type="active site" description="Proton acceptor" evidence="14">
    <location>
        <position position="308"/>
    </location>
</feature>
<comment type="subunit">
    <text evidence="7">Monomer.</text>
</comment>
<dbReference type="GO" id="GO:0006006">
    <property type="term" value="P:glucose metabolic process"/>
    <property type="evidence" value="ECO:0007669"/>
    <property type="project" value="TreeGrafter"/>
</dbReference>
<dbReference type="RefSeq" id="XP_013379096.1">
    <property type="nucleotide sequence ID" value="XM_013523642.1"/>
</dbReference>
<dbReference type="STRING" id="7574.A0A1S3H0U3"/>
<dbReference type="CDD" id="cd09019">
    <property type="entry name" value="galactose_mutarotase_like"/>
    <property type="match status" value="1"/>
</dbReference>
<keyword evidence="11 13" id="KW-0119">Carbohydrate metabolism</keyword>
<dbReference type="KEGG" id="lak:106150697"/>
<dbReference type="InterPro" id="IPR014718">
    <property type="entry name" value="GH-type_carb-bd"/>
</dbReference>
<dbReference type="UniPathway" id="UPA00214"/>
<feature type="active site" description="Proton donor" evidence="14">
    <location>
        <position position="177"/>
    </location>
</feature>
<evidence type="ECO:0000256" key="9">
    <source>
        <dbReference type="ARBA" id="ARBA00022553"/>
    </source>
</evidence>
<keyword evidence="10 13" id="KW-0413">Isomerase</keyword>
<proteinExistence type="inferred from homology"/>
<evidence type="ECO:0000313" key="17">
    <source>
        <dbReference type="Proteomes" id="UP000085678"/>
    </source>
</evidence>
<dbReference type="OMA" id="IYHHISR"/>
<comment type="pathway">
    <text evidence="5 13">Carbohydrate metabolism; hexose metabolism.</text>
</comment>
<dbReference type="SUPFAM" id="SSF74650">
    <property type="entry name" value="Galactose mutarotase-like"/>
    <property type="match status" value="1"/>
</dbReference>
<dbReference type="Gene3D" id="2.70.98.10">
    <property type="match status" value="1"/>
</dbReference>
<evidence type="ECO:0000256" key="5">
    <source>
        <dbReference type="ARBA" id="ARBA00005028"/>
    </source>
</evidence>
<comment type="pathway">
    <text evidence="4">Carbohydrate metabolism; galactose metabolism.</text>
</comment>
<evidence type="ECO:0000313" key="18">
    <source>
        <dbReference type="RefSeq" id="XP_013379096.1"/>
    </source>
</evidence>
<evidence type="ECO:0000256" key="7">
    <source>
        <dbReference type="ARBA" id="ARBA00011245"/>
    </source>
</evidence>
<comment type="catalytic activity">
    <reaction evidence="1 13">
        <text>alpha-D-glucose = beta-D-glucose</text>
        <dbReference type="Rhea" id="RHEA:10264"/>
        <dbReference type="ChEBI" id="CHEBI:15903"/>
        <dbReference type="ChEBI" id="CHEBI:17925"/>
        <dbReference type="EC" id="5.1.3.3"/>
    </reaction>
</comment>
<feature type="binding site" evidence="16">
    <location>
        <begin position="81"/>
        <end position="82"/>
    </location>
    <ligand>
        <name>beta-D-galactose</name>
        <dbReference type="ChEBI" id="CHEBI:27667"/>
    </ligand>
</feature>
<dbReference type="InterPro" id="IPR015443">
    <property type="entry name" value="Aldose_1-epimerase"/>
</dbReference>
<accession>A0A1S3H0U3</accession>
<evidence type="ECO:0000256" key="6">
    <source>
        <dbReference type="ARBA" id="ARBA00006206"/>
    </source>
</evidence>
<evidence type="ECO:0000256" key="13">
    <source>
        <dbReference type="PIRNR" id="PIRNR005096"/>
    </source>
</evidence>
<dbReference type="GeneID" id="106150697"/>
<dbReference type="EC" id="5.1.3.3" evidence="13"/>
<name>A0A1S3H0U3_LINAN</name>
<evidence type="ECO:0000256" key="15">
    <source>
        <dbReference type="PIRSR" id="PIRSR005096-2"/>
    </source>
</evidence>
<evidence type="ECO:0000256" key="1">
    <source>
        <dbReference type="ARBA" id="ARBA00001614"/>
    </source>
</evidence>
<evidence type="ECO:0000256" key="11">
    <source>
        <dbReference type="ARBA" id="ARBA00023277"/>
    </source>
</evidence>
<dbReference type="InterPro" id="IPR047215">
    <property type="entry name" value="Galactose_mutarotase-like"/>
</dbReference>
<evidence type="ECO:0000256" key="14">
    <source>
        <dbReference type="PIRSR" id="PIRSR005096-1"/>
    </source>
</evidence>
<protein>
    <recommendedName>
        <fullName evidence="13">Aldose 1-epimerase</fullName>
        <ecNumber evidence="13">5.1.3.3</ecNumber>
    </recommendedName>
</protein>
<dbReference type="InterPro" id="IPR011013">
    <property type="entry name" value="Gal_mutarotase_sf_dom"/>
</dbReference>
<evidence type="ECO:0000256" key="4">
    <source>
        <dbReference type="ARBA" id="ARBA00004947"/>
    </source>
</evidence>
<dbReference type="InterPro" id="IPR008183">
    <property type="entry name" value="Aldose_1/G6P_1-epimerase"/>
</dbReference>
<dbReference type="OrthoDB" id="274691at2759"/>
<gene>
    <name evidence="18" type="primary">LOC106150697</name>
</gene>
<dbReference type="GO" id="GO:0030246">
    <property type="term" value="F:carbohydrate binding"/>
    <property type="evidence" value="ECO:0007669"/>
    <property type="project" value="InterPro"/>
</dbReference>
<dbReference type="PANTHER" id="PTHR10091">
    <property type="entry name" value="ALDOSE-1-EPIMERASE"/>
    <property type="match status" value="1"/>
</dbReference>
<evidence type="ECO:0000256" key="10">
    <source>
        <dbReference type="ARBA" id="ARBA00023235"/>
    </source>
</evidence>
<dbReference type="FunCoup" id="A0A1S3H0U3">
    <property type="interactions" value="423"/>
</dbReference>
<comment type="similarity">
    <text evidence="6 13">Belongs to the aldose epimerase family.</text>
</comment>
<keyword evidence="9" id="KW-0597">Phosphoprotein</keyword>
<comment type="subcellular location">
    <subcellularLocation>
        <location evidence="3">Cytoplasm</location>
    </subcellularLocation>
</comment>
<keyword evidence="8" id="KW-0963">Cytoplasm</keyword>
<dbReference type="Pfam" id="PF01263">
    <property type="entry name" value="Aldose_epim"/>
    <property type="match status" value="1"/>
</dbReference>
<evidence type="ECO:0000256" key="8">
    <source>
        <dbReference type="ARBA" id="ARBA00022490"/>
    </source>
</evidence>
<feature type="binding site" evidence="16">
    <location>
        <begin position="177"/>
        <end position="179"/>
    </location>
    <ligand>
        <name>beta-D-galactose</name>
        <dbReference type="ChEBI" id="CHEBI:27667"/>
    </ligand>
</feature>
<dbReference type="GO" id="GO:0005737">
    <property type="term" value="C:cytoplasm"/>
    <property type="evidence" value="ECO:0007669"/>
    <property type="project" value="UniProtKB-SubCell"/>
</dbReference>
<reference evidence="18" key="1">
    <citation type="submission" date="2025-08" db="UniProtKB">
        <authorList>
            <consortium name="RefSeq"/>
        </authorList>
    </citation>
    <scope>IDENTIFICATION</scope>
    <source>
        <tissue evidence="18">Gonads</tissue>
    </source>
</reference>
<dbReference type="InParanoid" id="A0A1S3H0U3"/>
<comment type="catalytic activity">
    <reaction evidence="2">
        <text>alpha-D-galactose = beta-D-galactose</text>
        <dbReference type="Rhea" id="RHEA:28675"/>
        <dbReference type="ChEBI" id="CHEBI:27667"/>
        <dbReference type="ChEBI" id="CHEBI:28061"/>
        <dbReference type="EC" id="5.1.3.3"/>
    </reaction>
    <physiologicalReaction direction="right-to-left" evidence="2">
        <dbReference type="Rhea" id="RHEA:28677"/>
    </physiologicalReaction>
</comment>
<dbReference type="PIRSF" id="PIRSF005096">
    <property type="entry name" value="GALM"/>
    <property type="match status" value="1"/>
</dbReference>
<dbReference type="GO" id="GO:0004034">
    <property type="term" value="F:aldose 1-epimerase activity"/>
    <property type="evidence" value="ECO:0007669"/>
    <property type="project" value="UniProtKB-EC"/>
</dbReference>
<evidence type="ECO:0000256" key="2">
    <source>
        <dbReference type="ARBA" id="ARBA00001712"/>
    </source>
</evidence>
<dbReference type="GO" id="GO:0033499">
    <property type="term" value="P:galactose catabolic process via UDP-galactose, Leloir pathway"/>
    <property type="evidence" value="ECO:0007669"/>
    <property type="project" value="TreeGrafter"/>
</dbReference>
<dbReference type="Proteomes" id="UP000085678">
    <property type="component" value="Unplaced"/>
</dbReference>
<evidence type="ECO:0000256" key="3">
    <source>
        <dbReference type="ARBA" id="ARBA00004496"/>
    </source>
</evidence>
<dbReference type="UniPathway" id="UPA00242"/>
<evidence type="ECO:0000256" key="16">
    <source>
        <dbReference type="PIRSR" id="PIRSR005096-3"/>
    </source>
</evidence>
<dbReference type="FunFam" id="2.70.98.10:FF:000003">
    <property type="entry name" value="Aldose 1-epimerase"/>
    <property type="match status" value="1"/>
</dbReference>
<comment type="function">
    <text evidence="12">Mutarotase that catalyzes the interconversion of beta-D-galactose and alpha-D-galactose during galactose metabolism. Beta-D-galactose is metabolized in the liver into glucose 1-phosphate, the primary metabolic fuel, by the action of four enzymes that constitute the Leloir pathway: GALM, GALK1 (galactokinase), GALT (galactose-1-phosphate uridylyltransferase) and GALE (UDP-galactose-4'-epimerase). Involved in the maintenance of the equilibrium between the beta- and alpha-anomers of galactose, therefore ensuring a sufficient supply of the alpha-anomer for GALK1. Also active on D-glucose although shows a preference for galactose over glucose.</text>
</comment>
<sequence length="344" mass="37661">MTTIEKGAYGKTKDGKIVDRYTLKNQNGMTVEIITFGGIITKIIAPDKDGKLDDVCLGFDNMEGYEAKHPYFGALVGRVANRIAGGKFTLDGKTYELAVNNGPNHLHGGLKGFDKAVWTTNVEGTKLHLTHTSPDGDEGYPGEMTVHVTYELTSENELILDYSATSTKATPINLTNHAYFNLAGQGTANVYDHYVTINAETFTPKDENSIPTGEIASVEGTVFDLRKPVRIGDRINNVPGDKGYDHNFCVGEKRERKHIAKVEHRASGRVMDVYTEQPGVQLYTGNYLAGISGKGGAIYGQHSALCLETQNYPDAVNKPNFPNAILKPGETYRHTTSYKFSTQA</sequence>
<dbReference type="PANTHER" id="PTHR10091:SF0">
    <property type="entry name" value="GALACTOSE MUTAROTASE"/>
    <property type="match status" value="1"/>
</dbReference>
<evidence type="ECO:0000256" key="12">
    <source>
        <dbReference type="ARBA" id="ARBA00045743"/>
    </source>
</evidence>